<organism evidence="1 2">
    <name type="scientific">Proteiniphilum acetatigenes</name>
    <dbReference type="NCBI Taxonomy" id="294710"/>
    <lineage>
        <taxon>Bacteria</taxon>
        <taxon>Pseudomonadati</taxon>
        <taxon>Bacteroidota</taxon>
        <taxon>Bacteroidia</taxon>
        <taxon>Bacteroidales</taxon>
        <taxon>Dysgonomonadaceae</taxon>
        <taxon>Proteiniphilum</taxon>
    </lineage>
</organism>
<evidence type="ECO:0008006" key="3">
    <source>
        <dbReference type="Google" id="ProtNLM"/>
    </source>
</evidence>
<dbReference type="EMBL" id="LGGN01000206">
    <property type="protein sequence ID" value="KUK76757.1"/>
    <property type="molecule type" value="Genomic_DNA"/>
</dbReference>
<evidence type="ECO:0000313" key="2">
    <source>
        <dbReference type="Proteomes" id="UP000053860"/>
    </source>
</evidence>
<protein>
    <recommendedName>
        <fullName evidence="3">Transcriptional regulator</fullName>
    </recommendedName>
</protein>
<proteinExistence type="predicted"/>
<gene>
    <name evidence="1" type="ORF">XD92_1073</name>
</gene>
<dbReference type="AlphaFoldDB" id="A0A101HH30"/>
<name>A0A101HH30_9BACT</name>
<reference evidence="2" key="1">
    <citation type="journal article" date="2015" name="MBio">
        <title>Genome-Resolved Metagenomic Analysis Reveals Roles for Candidate Phyla and Other Microbial Community Members in Biogeochemical Transformations in Oil Reservoirs.</title>
        <authorList>
            <person name="Hu P."/>
            <person name="Tom L."/>
            <person name="Singh A."/>
            <person name="Thomas B.C."/>
            <person name="Baker B.J."/>
            <person name="Piceno Y.M."/>
            <person name="Andersen G.L."/>
            <person name="Banfield J.F."/>
        </authorList>
    </citation>
    <scope>NUCLEOTIDE SEQUENCE [LARGE SCALE GENOMIC DNA]</scope>
</reference>
<evidence type="ECO:0000313" key="1">
    <source>
        <dbReference type="EMBL" id="KUK76757.1"/>
    </source>
</evidence>
<comment type="caution">
    <text evidence="1">The sequence shown here is derived from an EMBL/GenBank/DDBJ whole genome shotgun (WGS) entry which is preliminary data.</text>
</comment>
<sequence>MYSSQNNDILFTLYNDQRTVFTLNDIAMLVGESDFKSLNKKIHYYVGRGKLLRPRKGIYVKKGYNPEELACKLYTPSYISLAYILQEAGVVFQFDSRITSVSYLSRTVEIEERSFSYRRIKGEIMVDTRGINRERNINKATVERAFLDTLYLNGDFYFDNLTPLDKTLVYKLLPIYHSKALTARVNKILNYG</sequence>
<dbReference type="Proteomes" id="UP000053860">
    <property type="component" value="Unassembled WGS sequence"/>
</dbReference>
<accession>A0A101HH30</accession>